<evidence type="ECO:0000256" key="5">
    <source>
        <dbReference type="ARBA" id="ARBA00023295"/>
    </source>
</evidence>
<evidence type="ECO:0000256" key="3">
    <source>
        <dbReference type="ARBA" id="ARBA00022737"/>
    </source>
</evidence>
<keyword evidence="9" id="KW-1185">Reference proteome</keyword>
<proteinExistence type="predicted"/>
<keyword evidence="4" id="KW-0378">Hydrolase</keyword>
<protein>
    <recommendedName>
        <fullName evidence="7">GLAA-B beta-barrel domain-containing protein</fullName>
    </recommendedName>
</protein>
<dbReference type="Gene3D" id="2.160.20.10">
    <property type="entry name" value="Single-stranded right-handed beta-helix, Pectin lyase-like"/>
    <property type="match status" value="2"/>
</dbReference>
<feature type="domain" description="GLAA-B beta-barrel" evidence="7">
    <location>
        <begin position="376"/>
        <end position="448"/>
    </location>
</feature>
<keyword evidence="5" id="KW-0326">Glycosidase</keyword>
<evidence type="ECO:0000256" key="4">
    <source>
        <dbReference type="ARBA" id="ARBA00022801"/>
    </source>
</evidence>
<organism evidence="8 9">
    <name type="scientific">Streptomyces pseudovenezuelae</name>
    <dbReference type="NCBI Taxonomy" id="67350"/>
    <lineage>
        <taxon>Bacteria</taxon>
        <taxon>Bacillati</taxon>
        <taxon>Actinomycetota</taxon>
        <taxon>Actinomycetes</taxon>
        <taxon>Kitasatosporales</taxon>
        <taxon>Streptomycetaceae</taxon>
        <taxon>Streptomyces</taxon>
        <taxon>Streptomyces aurantiacus group</taxon>
    </lineage>
</organism>
<dbReference type="InterPro" id="IPR006311">
    <property type="entry name" value="TAT_signal"/>
</dbReference>
<feature type="chain" id="PRO_5045801139" description="GLAA-B beta-barrel domain-containing protein" evidence="6">
    <location>
        <begin position="26"/>
        <end position="624"/>
    </location>
</feature>
<dbReference type="Pfam" id="PF23764">
    <property type="entry name" value="Beta-barrel_GLAA-B_II"/>
    <property type="match status" value="1"/>
</dbReference>
<dbReference type="SMART" id="SM00710">
    <property type="entry name" value="PbH1"/>
    <property type="match status" value="5"/>
</dbReference>
<dbReference type="InterPro" id="IPR006626">
    <property type="entry name" value="PbH1"/>
</dbReference>
<dbReference type="EMBL" id="JARXVH010000013">
    <property type="protein sequence ID" value="MDH6219781.1"/>
    <property type="molecule type" value="Genomic_DNA"/>
</dbReference>
<comment type="caution">
    <text evidence="8">The sequence shown here is derived from an EMBL/GenBank/DDBJ whole genome shotgun (WGS) entry which is preliminary data.</text>
</comment>
<comment type="catalytic activity">
    <reaction evidence="2">
        <text>Hydrolysis of terminal, non-reducing branched (1-&gt;3)-alpha-D-galactosidic residues, producing free D-galactose.</text>
        <dbReference type="EC" id="3.2.1.n1"/>
    </reaction>
</comment>
<sequence>MPKSRFVFLGLALALLAGAAGPVAAAPATAHKARPVVVDVDDYGADPTGRKDSAPAVATALRHAKKVDHNRPVRIVFSKGTYQIYPERAETRELYVSNTVGADQRYRDKKIGLLVEDMHDVTIDGGGAKLVYHGLQTAFASIRSTDVTFQNFSFDYAAPEVIDATVATAGVTDGHAYRVLKIPAGSPYEVNGTHITWLGEKSPATGQPYWSGTDGLQYTQIHDPKAQKTWRADNPLFNDVASVTDIGGHRIRIDYTGATQPTDAGLVYQMRLIERTEPGAFIWQSKNVTMRSMNAYYLQSFGVVGQFSENISIDKVNFAPDPKSGRSTASFADFVQMSGVKGKVSITRSVFDGPHDDPINIHGTYLEVVGKPGPNTLTLAYEHPQTAGFPQFAPGDEVEFTTKRTMTSLTPAHAEVTAVDGPSGMDHDKPLTTMTVTFDRPVPAGTEIGGTVVENITATPSVVISGNVFRNVPTRGVLVTTRKPVLITGNRFDAMSMASIYVSADAYQWYESGPVSNLTIRDNSFTRPTGPVIFVEPTNQVVDPANPVHHNISVEHNSFDVGDVTVVNAKSVGGFTFTGNTVRRLDGADQPPYTSPLFVFHGSSDIRIARNHYDKGLNTSVVSD</sequence>
<evidence type="ECO:0000256" key="2">
    <source>
        <dbReference type="ARBA" id="ARBA00001271"/>
    </source>
</evidence>
<evidence type="ECO:0000313" key="9">
    <source>
        <dbReference type="Proteomes" id="UP001160499"/>
    </source>
</evidence>
<dbReference type="InterPro" id="IPR011050">
    <property type="entry name" value="Pectin_lyase_fold/virulence"/>
</dbReference>
<evidence type="ECO:0000256" key="6">
    <source>
        <dbReference type="SAM" id="SignalP"/>
    </source>
</evidence>
<feature type="signal peptide" evidence="6">
    <location>
        <begin position="1"/>
        <end position="25"/>
    </location>
</feature>
<dbReference type="RefSeq" id="WP_280880566.1">
    <property type="nucleotide sequence ID" value="NZ_JARXVH010000013.1"/>
</dbReference>
<accession>A0ABT6LU13</accession>
<keyword evidence="6" id="KW-0732">Signal</keyword>
<reference evidence="8 9" key="1">
    <citation type="submission" date="2023-04" db="EMBL/GenBank/DDBJ databases">
        <title>Forest soil microbial communities from Buena Vista Peninsula, Colon Province, Panama.</title>
        <authorList>
            <person name="Bouskill N."/>
        </authorList>
    </citation>
    <scope>NUCLEOTIDE SEQUENCE [LARGE SCALE GENOMIC DNA]</scope>
    <source>
        <strain evidence="8 9">GGS1</strain>
    </source>
</reference>
<keyword evidence="3" id="KW-0677">Repeat</keyword>
<evidence type="ECO:0000313" key="8">
    <source>
        <dbReference type="EMBL" id="MDH6219781.1"/>
    </source>
</evidence>
<gene>
    <name evidence="8" type="ORF">M2283_007120</name>
</gene>
<evidence type="ECO:0000256" key="1">
    <source>
        <dbReference type="ARBA" id="ARBA00001255"/>
    </source>
</evidence>
<dbReference type="Proteomes" id="UP001160499">
    <property type="component" value="Unassembled WGS sequence"/>
</dbReference>
<dbReference type="PROSITE" id="PS51318">
    <property type="entry name" value="TAT"/>
    <property type="match status" value="1"/>
</dbReference>
<evidence type="ECO:0000259" key="7">
    <source>
        <dbReference type="Pfam" id="PF23764"/>
    </source>
</evidence>
<dbReference type="SUPFAM" id="SSF51126">
    <property type="entry name" value="Pectin lyase-like"/>
    <property type="match status" value="1"/>
</dbReference>
<name>A0ABT6LU13_9ACTN</name>
<dbReference type="InterPro" id="IPR012334">
    <property type="entry name" value="Pectin_lyas_fold"/>
</dbReference>
<dbReference type="InterPro" id="IPR056441">
    <property type="entry name" value="Beta-barrel_GLAA-B_II"/>
</dbReference>
<comment type="catalytic activity">
    <reaction evidence="1">
        <text>Hydrolysis of terminal, non-reducing alpha-D-galactose residues in alpha-D-galactosides, including galactose oligosaccharides, galactomannans and galactolipids.</text>
        <dbReference type="EC" id="3.2.1.22"/>
    </reaction>
</comment>